<organism evidence="1 2">
    <name type="scientific">Methyloprofundus sedimenti</name>
    <dbReference type="NCBI Taxonomy" id="1420851"/>
    <lineage>
        <taxon>Bacteria</taxon>
        <taxon>Pseudomonadati</taxon>
        <taxon>Pseudomonadota</taxon>
        <taxon>Gammaproteobacteria</taxon>
        <taxon>Methylococcales</taxon>
        <taxon>Methylococcaceae</taxon>
        <taxon>Methyloprofundus</taxon>
    </lineage>
</organism>
<dbReference type="EMBL" id="LPUF01000003">
    <property type="protein sequence ID" value="OQK15788.1"/>
    <property type="molecule type" value="Genomic_DNA"/>
</dbReference>
<proteinExistence type="predicted"/>
<dbReference type="OrthoDB" id="195194at2"/>
<reference evidence="1 2" key="1">
    <citation type="submission" date="2015-12" db="EMBL/GenBank/DDBJ databases">
        <authorList>
            <person name="Shamseldin A."/>
            <person name="Moawad H."/>
            <person name="Abd El-Rahim W.M."/>
            <person name="Sadowsky M.J."/>
        </authorList>
    </citation>
    <scope>NUCLEOTIDE SEQUENCE [LARGE SCALE GENOMIC DNA]</scope>
    <source>
        <strain evidence="1 2">WF1</strain>
    </source>
</reference>
<dbReference type="AlphaFoldDB" id="A0A1V8M2P7"/>
<dbReference type="RefSeq" id="WP_080524017.1">
    <property type="nucleotide sequence ID" value="NZ_LPUF01000003.1"/>
</dbReference>
<dbReference type="Pfam" id="PF10052">
    <property type="entry name" value="DUF2288"/>
    <property type="match status" value="1"/>
</dbReference>
<dbReference type="InterPro" id="IPR018741">
    <property type="entry name" value="DUF2288"/>
</dbReference>
<gene>
    <name evidence="1" type="ORF">AU255_16465</name>
</gene>
<evidence type="ECO:0008006" key="3">
    <source>
        <dbReference type="Google" id="ProtNLM"/>
    </source>
</evidence>
<accession>A0A1V8M2P7</accession>
<sequence>MTEEDLSKEKVNLETSKIAWIELQRVFASGLAVNIAPELDLIDVADAFSKDNKLLVENWMKNQQVHLVTDQQAALWIKNDAMMWAVVIKPWVLVQAIED</sequence>
<protein>
    <recommendedName>
        <fullName evidence="3">DUF2288 domain-containing protein</fullName>
    </recommendedName>
</protein>
<keyword evidence="2" id="KW-1185">Reference proteome</keyword>
<comment type="caution">
    <text evidence="1">The sequence shown here is derived from an EMBL/GenBank/DDBJ whole genome shotgun (WGS) entry which is preliminary data.</text>
</comment>
<dbReference type="Proteomes" id="UP000191980">
    <property type="component" value="Unassembled WGS sequence"/>
</dbReference>
<evidence type="ECO:0000313" key="1">
    <source>
        <dbReference type="EMBL" id="OQK15788.1"/>
    </source>
</evidence>
<dbReference type="STRING" id="1420851.AU255_16465"/>
<name>A0A1V8M2P7_9GAMM</name>
<evidence type="ECO:0000313" key="2">
    <source>
        <dbReference type="Proteomes" id="UP000191980"/>
    </source>
</evidence>